<dbReference type="OrthoDB" id="2393824at2759"/>
<evidence type="ECO:0000256" key="1">
    <source>
        <dbReference type="SAM" id="MobiDB-lite"/>
    </source>
</evidence>
<evidence type="ECO:0000313" key="2">
    <source>
        <dbReference type="EMBL" id="EFI94275.1"/>
    </source>
</evidence>
<feature type="compositionally biased region" description="Basic residues" evidence="1">
    <location>
        <begin position="933"/>
        <end position="943"/>
    </location>
</feature>
<proteinExistence type="predicted"/>
<sequence>MFPSDLSNGLQDQVIRPYIHGITPMLRRFSRSSPYKLSSYKPRKSEPYASYIRGLKIPARHGVPDFLLHGLGNDPEMEKCIREVLDSPESPQVKWLINTSGSGKTRLAFEALCLHFGFYITAKVDGNALGSTDLSNLVDRYLEEVVSHVPTRFSTAPERECAFEHNARLAKIVVACLLLARFSIFESFLELAREAAEGQLLQEHKRSWLLLQLMPVLPQKDIAASVSSSIPPPSPNADIFTELSSRIINHVKSLENHTELLSDHCTKLEDAVIATLTSCLNSIARDFPGDNNADADAQSGCDSDTESDSPSGNGHAKDERALIVLDEAQFLLDKCPFAFKATSAPDGGRPFLRQIIASFMTVIGTWPQNFNILGLGTGLSARQVSEALLTMSGKRASSLITKALGSFDDEHTIRKYVSRFVPASLVETNTGKRLLNRIWRWLRGRPRFLANFISDLIRNNYQSPHRVLDAYVHARTGCHLQDAREYVKREPPLAKTFSVAQSGCVLPVDTWSESLRDTFATMVASYLTQGTVKVVSGDDEDEMIRYGVARFSRQHETEQAHVDEPLVFLQGAAYFDVDKCGTSRTSLYKIFGQRIPDHSSSMIRDGFEEYILYITMRFVLNEAQRVDELFWFLVIPEWAKARAELVSILRDVNGELEICSCQNMFGTPLGFQAFAASMGIGACDKGLKERFYDFLKHLYPETFCVPGEDMGPDLVFVMRLIDGPAAGKLFWVLMQAKNLKDKLANDAARDAIRTVTPAHLGAAKVKKCKNAASKRKAQDEIDEMLEAMRTGFDDIADAPKGTEHGEFNVLRVMACTRDMDWYRVDETSKCQRKLGGRKRFVFEEELIDDGHPFATLNTEFIDDFMRKKKISPLYQVTKSKAKNRTKVARAPPGHQDDEPVEVPGSRKRKAPSAKDSSSKKPCKAEEPPTGTRRSTRLLKKSKK</sequence>
<dbReference type="EMBL" id="GL377309">
    <property type="protein sequence ID" value="EFI94275.1"/>
    <property type="molecule type" value="Genomic_DNA"/>
</dbReference>
<dbReference type="eggNOG" id="ENOG502SYB6">
    <property type="taxonomic scope" value="Eukaryota"/>
</dbReference>
<reference evidence="2 3" key="1">
    <citation type="journal article" date="2010" name="Nat. Biotechnol.">
        <title>Genome sequence of the model mushroom Schizophyllum commune.</title>
        <authorList>
            <person name="Ohm R.A."/>
            <person name="de Jong J.F."/>
            <person name="Lugones L.G."/>
            <person name="Aerts A."/>
            <person name="Kothe E."/>
            <person name="Stajich J.E."/>
            <person name="de Vries R.P."/>
            <person name="Record E."/>
            <person name="Levasseur A."/>
            <person name="Baker S.E."/>
            <person name="Bartholomew K.A."/>
            <person name="Coutinho P.M."/>
            <person name="Erdmann S."/>
            <person name="Fowler T.J."/>
            <person name="Gathman A.C."/>
            <person name="Lombard V."/>
            <person name="Henrissat B."/>
            <person name="Knabe N."/>
            <person name="Kuees U."/>
            <person name="Lilly W.W."/>
            <person name="Lindquist E."/>
            <person name="Lucas S."/>
            <person name="Magnuson J.K."/>
            <person name="Piumi F."/>
            <person name="Raudaskoski M."/>
            <person name="Salamov A."/>
            <person name="Schmutz J."/>
            <person name="Schwarze F.W.M.R."/>
            <person name="vanKuyk P.A."/>
            <person name="Horton J.S."/>
            <person name="Grigoriev I.V."/>
            <person name="Woesten H.A.B."/>
        </authorList>
    </citation>
    <scope>NUCLEOTIDE SEQUENCE [LARGE SCALE GENOMIC DNA]</scope>
    <source>
        <strain evidence="3">H4-8 / FGSC 9210</strain>
    </source>
</reference>
<accession>D8QB11</accession>
<organism evidence="3">
    <name type="scientific">Schizophyllum commune (strain H4-8 / FGSC 9210)</name>
    <name type="common">Split gill fungus</name>
    <dbReference type="NCBI Taxonomy" id="578458"/>
    <lineage>
        <taxon>Eukaryota</taxon>
        <taxon>Fungi</taxon>
        <taxon>Dikarya</taxon>
        <taxon>Basidiomycota</taxon>
        <taxon>Agaricomycotina</taxon>
        <taxon>Agaricomycetes</taxon>
        <taxon>Agaricomycetidae</taxon>
        <taxon>Agaricales</taxon>
        <taxon>Schizophyllaceae</taxon>
        <taxon>Schizophyllum</taxon>
    </lineage>
</organism>
<feature type="non-terminal residue" evidence="2">
    <location>
        <position position="943"/>
    </location>
</feature>
<dbReference type="Proteomes" id="UP000007431">
    <property type="component" value="Unassembled WGS sequence"/>
</dbReference>
<feature type="region of interest" description="Disordered" evidence="1">
    <location>
        <begin position="294"/>
        <end position="316"/>
    </location>
</feature>
<keyword evidence="3" id="KW-1185">Reference proteome</keyword>
<dbReference type="GeneID" id="9594325"/>
<dbReference type="VEuPathDB" id="FungiDB:SCHCODRAFT_02584766"/>
<feature type="compositionally biased region" description="Basic and acidic residues" evidence="1">
    <location>
        <begin position="916"/>
        <end position="926"/>
    </location>
</feature>
<dbReference type="OMA" id="RCIARRI"/>
<evidence type="ECO:0000313" key="3">
    <source>
        <dbReference type="Proteomes" id="UP000007431"/>
    </source>
</evidence>
<dbReference type="HOGENOM" id="CLU_010693_2_0_1"/>
<gene>
    <name evidence="2" type="ORF">SCHCODRAFT_111080</name>
</gene>
<dbReference type="InParanoid" id="D8QB11"/>
<feature type="region of interest" description="Disordered" evidence="1">
    <location>
        <begin position="881"/>
        <end position="943"/>
    </location>
</feature>
<name>D8QB11_SCHCM</name>
<dbReference type="RefSeq" id="XP_003029178.1">
    <property type="nucleotide sequence ID" value="XM_003029132.1"/>
</dbReference>
<protein>
    <submittedName>
        <fullName evidence="2">Uncharacterized protein</fullName>
    </submittedName>
</protein>
<dbReference type="AlphaFoldDB" id="D8QB11"/>
<dbReference type="KEGG" id="scm:SCHCO_02584766"/>